<dbReference type="Proteomes" id="UP000323594">
    <property type="component" value="Chromosome"/>
</dbReference>
<dbReference type="EMBL" id="CP042817">
    <property type="protein sequence ID" value="QEJ98738.1"/>
    <property type="molecule type" value="Genomic_DNA"/>
</dbReference>
<keyword evidence="1" id="KW-0812">Transmembrane</keyword>
<name>A0AAE6IV28_TREPH</name>
<proteinExistence type="predicted"/>
<dbReference type="RefSeq" id="WP_148879112.1">
    <property type="nucleotide sequence ID" value="NZ_CP042813.1"/>
</dbReference>
<feature type="transmembrane region" description="Helical" evidence="1">
    <location>
        <begin position="7"/>
        <end position="27"/>
    </location>
</feature>
<accession>A0AAE6IV28</accession>
<evidence type="ECO:0000256" key="1">
    <source>
        <dbReference type="SAM" id="Phobius"/>
    </source>
</evidence>
<reference evidence="2 3" key="1">
    <citation type="submission" date="2019-08" db="EMBL/GenBank/DDBJ databases">
        <authorList>
            <person name="Kuhnert P."/>
        </authorList>
    </citation>
    <scope>NUCLEOTIDE SEQUENCE [LARGE SCALE GENOMIC DNA]</scope>
    <source>
        <strain evidence="2 3">B36.5</strain>
    </source>
</reference>
<gene>
    <name evidence="2" type="ORF">FUT82_12525</name>
</gene>
<evidence type="ECO:0000313" key="3">
    <source>
        <dbReference type="Proteomes" id="UP000323594"/>
    </source>
</evidence>
<keyword evidence="1" id="KW-0472">Membrane</keyword>
<organism evidence="2 3">
    <name type="scientific">Treponema phagedenis</name>
    <dbReference type="NCBI Taxonomy" id="162"/>
    <lineage>
        <taxon>Bacteria</taxon>
        <taxon>Pseudomonadati</taxon>
        <taxon>Spirochaetota</taxon>
        <taxon>Spirochaetia</taxon>
        <taxon>Spirochaetales</taxon>
        <taxon>Treponemataceae</taxon>
        <taxon>Treponema</taxon>
    </lineage>
</organism>
<protein>
    <submittedName>
        <fullName evidence="2">Uncharacterized protein</fullName>
    </submittedName>
</protein>
<keyword evidence="1" id="KW-1133">Transmembrane helix</keyword>
<dbReference type="AlphaFoldDB" id="A0AAE6IV28"/>
<evidence type="ECO:0000313" key="2">
    <source>
        <dbReference type="EMBL" id="QEJ98738.1"/>
    </source>
</evidence>
<sequence>METKVKRFIICGIGAAILFAAGILLGINGRRSGGDIERSGIDTKRIERLENNLIDVGIGIERAEAKIGDAGNEVKKSLAVVGELGGGFDTIEEGIGDGKRRIGNIEAGCNRIEQIILEAKKRKDDLDDSGD</sequence>